<dbReference type="AlphaFoldDB" id="A0A1H1RP43"/>
<feature type="chain" id="PRO_5039712561" evidence="2">
    <location>
        <begin position="18"/>
        <end position="179"/>
    </location>
</feature>
<evidence type="ECO:0000256" key="2">
    <source>
        <dbReference type="SAM" id="SignalP"/>
    </source>
</evidence>
<keyword evidence="2" id="KW-0732">Signal</keyword>
<keyword evidence="4" id="KW-1185">Reference proteome</keyword>
<evidence type="ECO:0000256" key="1">
    <source>
        <dbReference type="SAM" id="MobiDB-lite"/>
    </source>
</evidence>
<sequence length="179" mass="17516">MPRTVTLTAALAAVLMAAGCGSVGTTGDAEHAAVDAPAATAPPTPGPEDAGSDASGAEQSALSADATMRLDAGSPGLPSGGGASVDDVLRLGAVASWLDAPDVIAVSLPATDRCWAMTDAAAESSTRLAVAFAEAEVCEEPAAVRTYEIEVPGDIDARGGIAVAITGVDGDFTLELPAP</sequence>
<evidence type="ECO:0000313" key="3">
    <source>
        <dbReference type="EMBL" id="SDS37474.1"/>
    </source>
</evidence>
<gene>
    <name evidence="3" type="ORF">SAMN04489719_2175</name>
</gene>
<reference evidence="4" key="1">
    <citation type="submission" date="2016-10" db="EMBL/GenBank/DDBJ databases">
        <authorList>
            <person name="Varghese N."/>
            <person name="Submissions S."/>
        </authorList>
    </citation>
    <scope>NUCLEOTIDE SEQUENCE [LARGE SCALE GENOMIC DNA]</scope>
    <source>
        <strain evidence="4">DSM 22965</strain>
    </source>
</reference>
<proteinExistence type="predicted"/>
<accession>A0A1H1RP43</accession>
<dbReference type="OrthoDB" id="5123391at2"/>
<protein>
    <submittedName>
        <fullName evidence="3">Uncharacterized protein</fullName>
    </submittedName>
</protein>
<evidence type="ECO:0000313" key="4">
    <source>
        <dbReference type="Proteomes" id="UP000199649"/>
    </source>
</evidence>
<dbReference type="Proteomes" id="UP000199649">
    <property type="component" value="Chromosome I"/>
</dbReference>
<dbReference type="EMBL" id="LT629734">
    <property type="protein sequence ID" value="SDS37474.1"/>
    <property type="molecule type" value="Genomic_DNA"/>
</dbReference>
<dbReference type="RefSeq" id="WP_157674334.1">
    <property type="nucleotide sequence ID" value="NZ_LT629734.1"/>
</dbReference>
<name>A0A1H1RP43_9MICO</name>
<organism evidence="3 4">
    <name type="scientific">Agrococcus carbonis</name>
    <dbReference type="NCBI Taxonomy" id="684552"/>
    <lineage>
        <taxon>Bacteria</taxon>
        <taxon>Bacillati</taxon>
        <taxon>Actinomycetota</taxon>
        <taxon>Actinomycetes</taxon>
        <taxon>Micrococcales</taxon>
        <taxon>Microbacteriaceae</taxon>
        <taxon>Agrococcus</taxon>
    </lineage>
</organism>
<dbReference type="PROSITE" id="PS51257">
    <property type="entry name" value="PROKAR_LIPOPROTEIN"/>
    <property type="match status" value="1"/>
</dbReference>
<feature type="signal peptide" evidence="2">
    <location>
        <begin position="1"/>
        <end position="17"/>
    </location>
</feature>
<feature type="region of interest" description="Disordered" evidence="1">
    <location>
        <begin position="37"/>
        <end position="62"/>
    </location>
</feature>